<gene>
    <name evidence="3" type="ORF">OKA05_00560</name>
</gene>
<dbReference type="InterPro" id="IPR016161">
    <property type="entry name" value="Ald_DH/histidinol_DH"/>
</dbReference>
<comment type="caution">
    <text evidence="3">The sequence shown here is derived from an EMBL/GenBank/DDBJ whole genome shotgun (WGS) entry which is preliminary data.</text>
</comment>
<keyword evidence="1" id="KW-0560">Oxidoreductase</keyword>
<dbReference type="Pfam" id="PF00171">
    <property type="entry name" value="Aldedh"/>
    <property type="match status" value="1"/>
</dbReference>
<dbReference type="EMBL" id="JAPDDT010000001">
    <property type="protein sequence ID" value="MCW1921023.1"/>
    <property type="molecule type" value="Genomic_DNA"/>
</dbReference>
<evidence type="ECO:0000313" key="4">
    <source>
        <dbReference type="Proteomes" id="UP001320876"/>
    </source>
</evidence>
<reference evidence="3 4" key="1">
    <citation type="submission" date="2022-10" db="EMBL/GenBank/DDBJ databases">
        <title>Luteolibacter arcticus strain CCTCC AB 2014275, whole genome shotgun sequencing project.</title>
        <authorList>
            <person name="Zhao G."/>
            <person name="Shen L."/>
        </authorList>
    </citation>
    <scope>NUCLEOTIDE SEQUENCE [LARGE SCALE GENOMIC DNA]</scope>
    <source>
        <strain evidence="3 4">CCTCC AB 2014275</strain>
    </source>
</reference>
<dbReference type="Proteomes" id="UP001320876">
    <property type="component" value="Unassembled WGS sequence"/>
</dbReference>
<dbReference type="InterPro" id="IPR015590">
    <property type="entry name" value="Aldehyde_DH_dom"/>
</dbReference>
<dbReference type="CDD" id="cd07129">
    <property type="entry name" value="ALDH_KGSADH"/>
    <property type="match status" value="1"/>
</dbReference>
<dbReference type="PANTHER" id="PTHR43353:SF3">
    <property type="entry name" value="ALDEHYDE DEHYDROGENASE-RELATED"/>
    <property type="match status" value="1"/>
</dbReference>
<dbReference type="Gene3D" id="3.40.605.10">
    <property type="entry name" value="Aldehyde Dehydrogenase, Chain A, domain 1"/>
    <property type="match status" value="1"/>
</dbReference>
<dbReference type="RefSeq" id="WP_264485132.1">
    <property type="nucleotide sequence ID" value="NZ_JAPDDT010000001.1"/>
</dbReference>
<dbReference type="PANTHER" id="PTHR43353">
    <property type="entry name" value="SUCCINATE-SEMIALDEHYDE DEHYDROGENASE, MITOCHONDRIAL"/>
    <property type="match status" value="1"/>
</dbReference>
<name>A0ABT3GBM2_9BACT</name>
<proteinExistence type="predicted"/>
<dbReference type="InterPro" id="IPR050740">
    <property type="entry name" value="Aldehyde_DH_Superfamily"/>
</dbReference>
<dbReference type="InterPro" id="IPR016163">
    <property type="entry name" value="Ald_DH_C"/>
</dbReference>
<keyword evidence="4" id="KW-1185">Reference proteome</keyword>
<organism evidence="3 4">
    <name type="scientific">Luteolibacter arcticus</name>
    <dbReference type="NCBI Taxonomy" id="1581411"/>
    <lineage>
        <taxon>Bacteria</taxon>
        <taxon>Pseudomonadati</taxon>
        <taxon>Verrucomicrobiota</taxon>
        <taxon>Verrucomicrobiia</taxon>
        <taxon>Verrucomicrobiales</taxon>
        <taxon>Verrucomicrobiaceae</taxon>
        <taxon>Luteolibacter</taxon>
    </lineage>
</organism>
<dbReference type="InterPro" id="IPR044151">
    <property type="entry name" value="ALDH_KGSADH"/>
</dbReference>
<sequence length="522" mass="54179">MTTQLLGTSIIGFSRGSGSDVCGQAIHPASGGKLEPAYLAATADEVNRAVELAGLAFPAYSTLPGAQRGAFLRAIAEEIEKIAEDIAVRGPQETGLPEARLRGETARTTGQLRMFAALVEEGSWVDARIEHAQPERQPVPKPDLRSMHRALGPVAVFCASNFPLAFSVAGGDTAAALAAGCPAVVIAHQSHPGVAELVGSAVMRAALATNMPEGVFSLLYGGGRTVGISVVQHPVIQAVGFTGSRSGGTSLMAAAANREQPIPVYAEMSSVNPVVILPGALERSEVALAEAFFGSLTLGVGQFCTNPGLVFLPEGKGFGFIERLRELVTAATPGTMLSPAICQAYADTVEAISSTEGVQTIARATAGDGQGAAAVFSVSLRRFLEADVLRSEMFGPGTLIVRGSLEEIEAAIPELEGQLTATVHGTSEELAANASLVAALESRAGRLIFNSFPTGVEVCHSMVHGGPFPATSDGRSTSVGTMAIHRFTRAVAWQGFPDACLPAELQEVNPRGIRRLVDGQFV</sequence>
<dbReference type="Gene3D" id="3.40.309.10">
    <property type="entry name" value="Aldehyde Dehydrogenase, Chain A, domain 2"/>
    <property type="match status" value="1"/>
</dbReference>
<accession>A0ABT3GBM2</accession>
<dbReference type="InterPro" id="IPR016162">
    <property type="entry name" value="Ald_DH_N"/>
</dbReference>
<feature type="domain" description="Aldehyde dehydrogenase" evidence="2">
    <location>
        <begin position="25"/>
        <end position="466"/>
    </location>
</feature>
<evidence type="ECO:0000256" key="1">
    <source>
        <dbReference type="ARBA" id="ARBA00023002"/>
    </source>
</evidence>
<protein>
    <submittedName>
        <fullName evidence="3">Aldehyde dehydrogenase (NADP(+))</fullName>
    </submittedName>
</protein>
<dbReference type="SUPFAM" id="SSF53720">
    <property type="entry name" value="ALDH-like"/>
    <property type="match status" value="1"/>
</dbReference>
<evidence type="ECO:0000313" key="3">
    <source>
        <dbReference type="EMBL" id="MCW1921023.1"/>
    </source>
</evidence>
<evidence type="ECO:0000259" key="2">
    <source>
        <dbReference type="Pfam" id="PF00171"/>
    </source>
</evidence>